<accession>A0A6J4M0X1</accession>
<evidence type="ECO:0000256" key="1">
    <source>
        <dbReference type="SAM" id="MobiDB-lite"/>
    </source>
</evidence>
<dbReference type="EMBL" id="CADCTX010000759">
    <property type="protein sequence ID" value="CAA9347391.1"/>
    <property type="molecule type" value="Genomic_DNA"/>
</dbReference>
<name>A0A6J4M0X1_9BACT</name>
<evidence type="ECO:0000313" key="2">
    <source>
        <dbReference type="EMBL" id="CAA9347391.1"/>
    </source>
</evidence>
<sequence>PRGALGGRAPEGRARRPGRRRRGGTRRARDGRLVRRGGARRQPAQLRAVRRAARGGV</sequence>
<feature type="compositionally biased region" description="Basic residues" evidence="1">
    <location>
        <begin position="15"/>
        <end position="26"/>
    </location>
</feature>
<protein>
    <submittedName>
        <fullName evidence="2">Uncharacterized protein</fullName>
    </submittedName>
</protein>
<feature type="region of interest" description="Disordered" evidence="1">
    <location>
        <begin position="1"/>
        <end position="57"/>
    </location>
</feature>
<feature type="non-terminal residue" evidence="2">
    <location>
        <position position="57"/>
    </location>
</feature>
<dbReference type="AlphaFoldDB" id="A0A6J4M0X1"/>
<organism evidence="2">
    <name type="scientific">uncultured Gemmatimonadaceae bacterium</name>
    <dbReference type="NCBI Taxonomy" id="246130"/>
    <lineage>
        <taxon>Bacteria</taxon>
        <taxon>Pseudomonadati</taxon>
        <taxon>Gemmatimonadota</taxon>
        <taxon>Gemmatimonadia</taxon>
        <taxon>Gemmatimonadales</taxon>
        <taxon>Gemmatimonadaceae</taxon>
        <taxon>environmental samples</taxon>
    </lineage>
</organism>
<proteinExistence type="predicted"/>
<reference evidence="2" key="1">
    <citation type="submission" date="2020-02" db="EMBL/GenBank/DDBJ databases">
        <authorList>
            <person name="Meier V. D."/>
        </authorList>
    </citation>
    <scope>NUCLEOTIDE SEQUENCE</scope>
    <source>
        <strain evidence="2">AVDCRST_MAG40</strain>
    </source>
</reference>
<feature type="compositionally biased region" description="Basic residues" evidence="1">
    <location>
        <begin position="48"/>
        <end position="57"/>
    </location>
</feature>
<gene>
    <name evidence="2" type="ORF">AVDCRST_MAG40-2702</name>
</gene>
<feature type="non-terminal residue" evidence="2">
    <location>
        <position position="1"/>
    </location>
</feature>